<dbReference type="GO" id="GO:0001096">
    <property type="term" value="F:TFIIF-class transcription factor complex binding"/>
    <property type="evidence" value="ECO:0007669"/>
    <property type="project" value="TreeGrafter"/>
</dbReference>
<reference evidence="9" key="1">
    <citation type="journal article" date="2021" name="IMA Fungus">
        <title>Genomic characterization of three marine fungi, including Emericellopsis atlantica sp. nov. with signatures of a generalist lifestyle and marine biomass degradation.</title>
        <authorList>
            <person name="Hagestad O.C."/>
            <person name="Hou L."/>
            <person name="Andersen J.H."/>
            <person name="Hansen E.H."/>
            <person name="Altermark B."/>
            <person name="Li C."/>
            <person name="Kuhnert E."/>
            <person name="Cox R.J."/>
            <person name="Crous P.W."/>
            <person name="Spatafora J.W."/>
            <person name="Lail K."/>
            <person name="Amirebrahimi M."/>
            <person name="Lipzen A."/>
            <person name="Pangilinan J."/>
            <person name="Andreopoulos W."/>
            <person name="Hayes R.D."/>
            <person name="Ng V."/>
            <person name="Grigoriev I.V."/>
            <person name="Jackson S.A."/>
            <person name="Sutton T.D.S."/>
            <person name="Dobson A.D.W."/>
            <person name="Rama T."/>
        </authorList>
    </citation>
    <scope>NUCLEOTIDE SEQUENCE</scope>
    <source>
        <strain evidence="9">TRa018bII</strain>
    </source>
</reference>
<feature type="compositionally biased region" description="Basic and acidic residues" evidence="8">
    <location>
        <begin position="470"/>
        <end position="493"/>
    </location>
</feature>
<comment type="caution">
    <text evidence="9">The sequence shown here is derived from an EMBL/GenBank/DDBJ whole genome shotgun (WGS) entry which is preliminary data.</text>
</comment>
<keyword evidence="4 7" id="KW-0238">DNA-binding</keyword>
<gene>
    <name evidence="9" type="ORF">BJ875DRAFT_477124</name>
</gene>
<accession>A0A9P7Y8V0</accession>
<evidence type="ECO:0000256" key="8">
    <source>
        <dbReference type="SAM" id="MobiDB-lite"/>
    </source>
</evidence>
<dbReference type="EMBL" id="MU251905">
    <property type="protein sequence ID" value="KAG9228573.1"/>
    <property type="molecule type" value="Genomic_DNA"/>
</dbReference>
<dbReference type="InterPro" id="IPR008851">
    <property type="entry name" value="TFIIF-alpha"/>
</dbReference>
<dbReference type="GO" id="GO:0006367">
    <property type="term" value="P:transcription initiation at RNA polymerase II promoter"/>
    <property type="evidence" value="ECO:0007669"/>
    <property type="project" value="InterPro"/>
</dbReference>
<keyword evidence="3 7" id="KW-0805">Transcription regulation</keyword>
<feature type="compositionally biased region" description="Polar residues" evidence="8">
    <location>
        <begin position="81"/>
        <end position="90"/>
    </location>
</feature>
<dbReference type="GO" id="GO:0016251">
    <property type="term" value="F:RNA polymerase II general transcription initiation factor activity"/>
    <property type="evidence" value="ECO:0007669"/>
    <property type="project" value="TreeGrafter"/>
</dbReference>
<feature type="region of interest" description="Disordered" evidence="8">
    <location>
        <begin position="146"/>
        <end position="177"/>
    </location>
</feature>
<evidence type="ECO:0000256" key="7">
    <source>
        <dbReference type="RuleBase" id="RU366044"/>
    </source>
</evidence>
<feature type="compositionally biased region" description="Polar residues" evidence="8">
    <location>
        <begin position="661"/>
        <end position="677"/>
    </location>
</feature>
<evidence type="ECO:0000256" key="6">
    <source>
        <dbReference type="ARBA" id="ARBA00023242"/>
    </source>
</evidence>
<dbReference type="Proteomes" id="UP000824998">
    <property type="component" value="Unassembled WGS sequence"/>
</dbReference>
<dbReference type="OrthoDB" id="76676at2759"/>
<feature type="compositionally biased region" description="Low complexity" evidence="8">
    <location>
        <begin position="634"/>
        <end position="647"/>
    </location>
</feature>
<dbReference type="PANTHER" id="PTHR13011">
    <property type="entry name" value="TFIIF-ALPHA"/>
    <property type="match status" value="1"/>
</dbReference>
<sequence length="737" mass="80785">MSASPSGLSNGQSQTPTPKAGGPPQFIRKSKPADPLRPRKKPARRPNVPKGAAIPRPTLLGGPPQGSYATNGTPTGALGSPVQQLPTNGASAPVMNGGWSQTPKEGTYRDTPLFTTKKALRDIRYHIIRFHGKKIVDPADQDEFIRPVTLHRRDPKQPPPGRPGKEEDIAEEPIDSKEREKMEIAKAEKEAKRMAELAQIAPTGNNAAALAQKKKTAHREAKTTQIHKVVENEEQNKAFHLRYEEALPWHLEDAEGKNTWVGTYEAALSDTNVMFCLDKEAQKFTMVPLEKWYKFTAKNKFSTLTIEQAEAQMGAKIKESRWVMKDKERIKADDTGEKPMNRMNRSMFTIKSESATAKNAKRSEIADMDDLDFAEDDLFQDDDEQATFEPDNDEDTKESQIKIKREQLNANIFDQAVEAEVEKEMQKEFEEQEKLKQLGKKTRKALIRKEKNLMYENDSDSESSDDYTSDEEKQREIDKRKDEEAKNKLKPESKIPSGASSKGTNTPAGKPKYSDPLTRSNNHSLKRSKSPNLSESSGNESSRKKHKKEHTSAQPSRASTPIPCSQPAPSALTGQLLPGRKSSVVKLNIAPSKLSEIQSALPNPNPVHGGSMSDAEATGGEMSDGGKKKKQKLRLGGSPSGSRAGSPEARRVGSGSRAGSPFSQVPGSGRTQASGSGPIQISEIIAVAGGTGLPISGLLKAFTGRIGEGEGHTRKSDFIKLVKEGLRFGHGRLLVPK</sequence>
<evidence type="ECO:0000256" key="5">
    <source>
        <dbReference type="ARBA" id="ARBA00023163"/>
    </source>
</evidence>
<dbReference type="AlphaFoldDB" id="A0A9P7Y8V0"/>
<keyword evidence="10" id="KW-1185">Reference proteome</keyword>
<proteinExistence type="inferred from homology"/>
<feature type="region of interest" description="Disordered" evidence="8">
    <location>
        <begin position="596"/>
        <end position="677"/>
    </location>
</feature>
<comment type="function">
    <text evidence="7">TFIIF is a general transcription initiation factor that binds to RNA polymerase II and helps to recruit it to the initiation complex in collaboration with TFIIB. It promotes transcription elongation.</text>
</comment>
<keyword evidence="5 7" id="KW-0804">Transcription</keyword>
<dbReference type="Pfam" id="PF05793">
    <property type="entry name" value="TFIIF_alpha"/>
    <property type="match status" value="1"/>
</dbReference>
<feature type="compositionally biased region" description="Polar residues" evidence="8">
    <location>
        <begin position="1"/>
        <end position="17"/>
    </location>
</feature>
<dbReference type="GO" id="GO:0032968">
    <property type="term" value="P:positive regulation of transcription elongation by RNA polymerase II"/>
    <property type="evidence" value="ECO:0007669"/>
    <property type="project" value="InterPro"/>
</dbReference>
<evidence type="ECO:0000313" key="10">
    <source>
        <dbReference type="Proteomes" id="UP000824998"/>
    </source>
</evidence>
<feature type="region of interest" description="Disordered" evidence="8">
    <location>
        <begin position="1"/>
        <end position="110"/>
    </location>
</feature>
<feature type="compositionally biased region" description="Polar residues" evidence="8">
    <location>
        <begin position="498"/>
        <end position="507"/>
    </location>
</feature>
<evidence type="ECO:0000256" key="3">
    <source>
        <dbReference type="ARBA" id="ARBA00023015"/>
    </source>
</evidence>
<evidence type="ECO:0000313" key="9">
    <source>
        <dbReference type="EMBL" id="KAG9228573.1"/>
    </source>
</evidence>
<evidence type="ECO:0000256" key="4">
    <source>
        <dbReference type="ARBA" id="ARBA00023125"/>
    </source>
</evidence>
<dbReference type="PANTHER" id="PTHR13011:SF0">
    <property type="entry name" value="GENERAL TRANSCRIPTION FACTOR IIF SUBUNIT 1"/>
    <property type="match status" value="1"/>
</dbReference>
<comment type="subcellular location">
    <subcellularLocation>
        <location evidence="1 7">Nucleus</location>
    </subcellularLocation>
</comment>
<feature type="compositionally biased region" description="Polar residues" evidence="8">
    <location>
        <begin position="530"/>
        <end position="540"/>
    </location>
</feature>
<dbReference type="SUPFAM" id="SSF50916">
    <property type="entry name" value="Rap30/74 interaction domains"/>
    <property type="match status" value="1"/>
</dbReference>
<evidence type="ECO:0000256" key="2">
    <source>
        <dbReference type="ARBA" id="ARBA00005249"/>
    </source>
</evidence>
<feature type="region of interest" description="Disordered" evidence="8">
    <location>
        <begin position="448"/>
        <end position="580"/>
    </location>
</feature>
<dbReference type="GO" id="GO:0003677">
    <property type="term" value="F:DNA binding"/>
    <property type="evidence" value="ECO:0007669"/>
    <property type="project" value="UniProtKB-KW"/>
</dbReference>
<dbReference type="InterPro" id="IPR011039">
    <property type="entry name" value="TFIIF_interaction"/>
</dbReference>
<name>A0A9P7Y8V0_9HELO</name>
<keyword evidence="6 7" id="KW-0539">Nucleus</keyword>
<dbReference type="GO" id="GO:0005674">
    <property type="term" value="C:transcription factor TFIIF complex"/>
    <property type="evidence" value="ECO:0007669"/>
    <property type="project" value="TreeGrafter"/>
</dbReference>
<protein>
    <recommendedName>
        <fullName evidence="7">Transcription initiation factor IIF subunit alpha</fullName>
    </recommendedName>
</protein>
<evidence type="ECO:0000256" key="1">
    <source>
        <dbReference type="ARBA" id="ARBA00004123"/>
    </source>
</evidence>
<feature type="compositionally biased region" description="Polar residues" evidence="8">
    <location>
        <begin position="552"/>
        <end position="563"/>
    </location>
</feature>
<comment type="similarity">
    <text evidence="2 7">Belongs to the TFIIF alpha subunit family.</text>
</comment>
<organism evidence="9 10">
    <name type="scientific">Amylocarpus encephaloides</name>
    <dbReference type="NCBI Taxonomy" id="45428"/>
    <lineage>
        <taxon>Eukaryota</taxon>
        <taxon>Fungi</taxon>
        <taxon>Dikarya</taxon>
        <taxon>Ascomycota</taxon>
        <taxon>Pezizomycotina</taxon>
        <taxon>Leotiomycetes</taxon>
        <taxon>Helotiales</taxon>
        <taxon>Helotiales incertae sedis</taxon>
        <taxon>Amylocarpus</taxon>
    </lineage>
</organism>
<feature type="compositionally biased region" description="Acidic residues" evidence="8">
    <location>
        <begin position="457"/>
        <end position="469"/>
    </location>
</feature>